<dbReference type="GO" id="GO:0003676">
    <property type="term" value="F:nucleic acid binding"/>
    <property type="evidence" value="ECO:0007669"/>
    <property type="project" value="InterPro"/>
</dbReference>
<evidence type="ECO:0000313" key="5">
    <source>
        <dbReference type="Proteomes" id="UP000596661"/>
    </source>
</evidence>
<keyword evidence="1" id="KW-0862">Zinc</keyword>
<dbReference type="Gramene" id="evm.model.04.1705">
    <property type="protein sequence ID" value="cds.evm.model.04.1705"/>
    <property type="gene ID" value="evm.TU.04.1705"/>
</dbReference>
<evidence type="ECO:0000256" key="2">
    <source>
        <dbReference type="SAM" id="MobiDB-lite"/>
    </source>
</evidence>
<feature type="domain" description="CCHC-type" evidence="3">
    <location>
        <begin position="62"/>
        <end position="75"/>
    </location>
</feature>
<dbReference type="PANTHER" id="PTHR34222:SF99">
    <property type="entry name" value="PROTEIN, PUTATIVE-RELATED"/>
    <property type="match status" value="1"/>
</dbReference>
<feature type="region of interest" description="Disordered" evidence="2">
    <location>
        <begin position="20"/>
        <end position="44"/>
    </location>
</feature>
<feature type="compositionally biased region" description="Polar residues" evidence="2">
    <location>
        <begin position="90"/>
        <end position="100"/>
    </location>
</feature>
<dbReference type="PROSITE" id="PS50158">
    <property type="entry name" value="ZF_CCHC"/>
    <property type="match status" value="1"/>
</dbReference>
<name>A0A803PE73_CANSA</name>
<feature type="compositionally biased region" description="Polar residues" evidence="2">
    <location>
        <begin position="23"/>
        <end position="32"/>
    </location>
</feature>
<dbReference type="Proteomes" id="UP000596661">
    <property type="component" value="Chromosome 4"/>
</dbReference>
<reference evidence="4" key="2">
    <citation type="submission" date="2021-03" db="UniProtKB">
        <authorList>
            <consortium name="EnsemblPlants"/>
        </authorList>
    </citation>
    <scope>IDENTIFICATION</scope>
</reference>
<dbReference type="EMBL" id="UZAU01000399">
    <property type="status" value="NOT_ANNOTATED_CDS"/>
    <property type="molecule type" value="Genomic_DNA"/>
</dbReference>
<feature type="compositionally biased region" description="Low complexity" evidence="2">
    <location>
        <begin position="34"/>
        <end position="44"/>
    </location>
</feature>
<feature type="compositionally biased region" description="Polar residues" evidence="2">
    <location>
        <begin position="108"/>
        <end position="126"/>
    </location>
</feature>
<feature type="region of interest" description="Disordered" evidence="2">
    <location>
        <begin position="150"/>
        <end position="169"/>
    </location>
</feature>
<keyword evidence="5" id="KW-1185">Reference proteome</keyword>
<dbReference type="PANTHER" id="PTHR34222">
    <property type="entry name" value="GAG_PRE-INTEGRS DOMAIN-CONTAINING PROTEIN"/>
    <property type="match status" value="1"/>
</dbReference>
<dbReference type="InterPro" id="IPR001878">
    <property type="entry name" value="Znf_CCHC"/>
</dbReference>
<protein>
    <recommendedName>
        <fullName evidence="3">CCHC-type domain-containing protein</fullName>
    </recommendedName>
</protein>
<evidence type="ECO:0000313" key="4">
    <source>
        <dbReference type="EnsemblPlants" id="cds.evm.model.04.1705"/>
    </source>
</evidence>
<feature type="region of interest" description="Disordered" evidence="2">
    <location>
        <begin position="89"/>
        <end position="126"/>
    </location>
</feature>
<evidence type="ECO:0000259" key="3">
    <source>
        <dbReference type="PROSITE" id="PS50158"/>
    </source>
</evidence>
<dbReference type="AlphaFoldDB" id="A0A803PE73"/>
<accession>A0A803PE73</accession>
<proteinExistence type="predicted"/>
<organism evidence="4 5">
    <name type="scientific">Cannabis sativa</name>
    <name type="common">Hemp</name>
    <name type="synonym">Marijuana</name>
    <dbReference type="NCBI Taxonomy" id="3483"/>
    <lineage>
        <taxon>Eukaryota</taxon>
        <taxon>Viridiplantae</taxon>
        <taxon>Streptophyta</taxon>
        <taxon>Embryophyta</taxon>
        <taxon>Tracheophyta</taxon>
        <taxon>Spermatophyta</taxon>
        <taxon>Magnoliopsida</taxon>
        <taxon>eudicotyledons</taxon>
        <taxon>Gunneridae</taxon>
        <taxon>Pentapetalae</taxon>
        <taxon>rosids</taxon>
        <taxon>fabids</taxon>
        <taxon>Rosales</taxon>
        <taxon>Cannabaceae</taxon>
        <taxon>Cannabis</taxon>
    </lineage>
</organism>
<sequence>MQDPLPPVNKTYASIIQEERQRSITTIPNTAAETGKTTPGPSGSTIDEFAGNASFNQPRVTCHHCGMPGHIVAKCYKLHGYPPGHKFYGKNSNKSRNNQLGKPCGNFSGLQERQSSGEVGQSGQCNVPDQDLIQSITNQYQQLMNLLSQKSQEPPKTSPNPNQPMVSQFSGKNFPILHNRWIIDTGATHHDNMKTRTIGMGDRNGDLYYLNLSHNSIPPAMFFAISDFEIVDNTESPVFEGFGCKPDVAENSFKACSIYNTLFFSPLQNNRTSSAKAR</sequence>
<dbReference type="EnsemblPlants" id="evm.model.04.1705">
    <property type="protein sequence ID" value="cds.evm.model.04.1705"/>
    <property type="gene ID" value="evm.TU.04.1705"/>
</dbReference>
<evidence type="ECO:0000256" key="1">
    <source>
        <dbReference type="PROSITE-ProRule" id="PRU00047"/>
    </source>
</evidence>
<dbReference type="GO" id="GO:0008270">
    <property type="term" value="F:zinc ion binding"/>
    <property type="evidence" value="ECO:0007669"/>
    <property type="project" value="UniProtKB-KW"/>
</dbReference>
<dbReference type="OMA" id="SSAKYWI"/>
<keyword evidence="1" id="KW-0863">Zinc-finger</keyword>
<keyword evidence="1" id="KW-0479">Metal-binding</keyword>
<reference evidence="4" key="1">
    <citation type="submission" date="2018-11" db="EMBL/GenBank/DDBJ databases">
        <authorList>
            <person name="Grassa J C."/>
        </authorList>
    </citation>
    <scope>NUCLEOTIDE SEQUENCE [LARGE SCALE GENOMIC DNA]</scope>
</reference>